<dbReference type="InterPro" id="IPR005069">
    <property type="entry name" value="Nucl-diP-sugar_transferase"/>
</dbReference>
<accession>A0A2G8K6L3</accession>
<feature type="transmembrane region" description="Helical" evidence="1">
    <location>
        <begin position="38"/>
        <end position="55"/>
    </location>
</feature>
<dbReference type="PANTHER" id="PTHR47032">
    <property type="entry name" value="UDP-D-XYLOSE:L-FUCOSE ALPHA-1,3-D-XYLOSYLTRANSFERASE-RELATED"/>
    <property type="match status" value="1"/>
</dbReference>
<dbReference type="PANTHER" id="PTHR47032:SF1">
    <property type="entry name" value="UDP-D-XYLOSE:L-FUCOSE ALPHA-1,3-D-XYLOSYLTRANSFERASE-RELATED"/>
    <property type="match status" value="1"/>
</dbReference>
<keyword evidence="4" id="KW-1185">Reference proteome</keyword>
<dbReference type="GO" id="GO:0005794">
    <property type="term" value="C:Golgi apparatus"/>
    <property type="evidence" value="ECO:0007669"/>
    <property type="project" value="TreeGrafter"/>
</dbReference>
<dbReference type="OrthoDB" id="1712432at2759"/>
<name>A0A2G8K6L3_STIJA</name>
<dbReference type="Pfam" id="PF03407">
    <property type="entry name" value="Nucleotid_trans"/>
    <property type="match status" value="1"/>
</dbReference>
<comment type="caution">
    <text evidence="3">The sequence shown here is derived from an EMBL/GenBank/DDBJ whole genome shotgun (WGS) entry which is preliminary data.</text>
</comment>
<dbReference type="AlphaFoldDB" id="A0A2G8K6L3"/>
<dbReference type="GO" id="GO:0016757">
    <property type="term" value="F:glycosyltransferase activity"/>
    <property type="evidence" value="ECO:0007669"/>
    <property type="project" value="TreeGrafter"/>
</dbReference>
<feature type="transmembrane region" description="Helical" evidence="1">
    <location>
        <begin position="90"/>
        <end position="108"/>
    </location>
</feature>
<dbReference type="InterPro" id="IPR052636">
    <property type="entry name" value="UDP-D-xylose:L-fucose_XylT"/>
</dbReference>
<proteinExistence type="predicted"/>
<keyword evidence="1" id="KW-0472">Membrane</keyword>
<sequence length="332" mass="38836">MITSHQFQERFVFKISEDARHRFLKCQRSKMSAIKKAFALYVSITVLIFITAKSIEDLSYLAPRPRPPSKVKGHVDHRSNTIDFAALDKFAGTTVILTFTNAAFVPFARNWIEYLRRLPNLPTVVIIAEDTVAYDAMKQHPEVSTVLTKQLQSPLEKSQHLSKDNIKLTNKRPTYIKKLLDKNINVLFSDVDTIWLDNPLPYLAGEYDVILQEDHPFPELTYSAGFIYFKATDISKMFVNQWMEQVAKYRDLKPDQKVLNMELESAVHLKKKILDTELFPNGKNFFERTWRMKHRIRPVVIHNNWVETLQDKFDRYDKMGLWLIQSPINDTK</sequence>
<dbReference type="STRING" id="307972.A0A2G8K6L3"/>
<keyword evidence="1" id="KW-1133">Transmembrane helix</keyword>
<keyword evidence="1" id="KW-0812">Transmembrane</keyword>
<dbReference type="EMBL" id="MRZV01000838">
    <property type="protein sequence ID" value="PIK43612.1"/>
    <property type="molecule type" value="Genomic_DNA"/>
</dbReference>
<protein>
    <submittedName>
        <fullName evidence="3">Putative UDP-D-xylose:L-fucose alpha-1,3-D-xylosyltransferase 3-like</fullName>
    </submittedName>
</protein>
<evidence type="ECO:0000256" key="1">
    <source>
        <dbReference type="SAM" id="Phobius"/>
    </source>
</evidence>
<gene>
    <name evidence="3" type="ORF">BSL78_19523</name>
</gene>
<keyword evidence="3" id="KW-0808">Transferase</keyword>
<evidence type="ECO:0000313" key="4">
    <source>
        <dbReference type="Proteomes" id="UP000230750"/>
    </source>
</evidence>
<feature type="domain" description="Nucleotide-diphospho-sugar transferase" evidence="2">
    <location>
        <begin position="121"/>
        <end position="315"/>
    </location>
</feature>
<reference evidence="3 4" key="1">
    <citation type="journal article" date="2017" name="PLoS Biol.">
        <title>The sea cucumber genome provides insights into morphological evolution and visceral regeneration.</title>
        <authorList>
            <person name="Zhang X."/>
            <person name="Sun L."/>
            <person name="Yuan J."/>
            <person name="Sun Y."/>
            <person name="Gao Y."/>
            <person name="Zhang L."/>
            <person name="Li S."/>
            <person name="Dai H."/>
            <person name="Hamel J.F."/>
            <person name="Liu C."/>
            <person name="Yu Y."/>
            <person name="Liu S."/>
            <person name="Lin W."/>
            <person name="Guo K."/>
            <person name="Jin S."/>
            <person name="Xu P."/>
            <person name="Storey K.B."/>
            <person name="Huan P."/>
            <person name="Zhang T."/>
            <person name="Zhou Y."/>
            <person name="Zhang J."/>
            <person name="Lin C."/>
            <person name="Li X."/>
            <person name="Xing L."/>
            <person name="Huo D."/>
            <person name="Sun M."/>
            <person name="Wang L."/>
            <person name="Mercier A."/>
            <person name="Li F."/>
            <person name="Yang H."/>
            <person name="Xiang J."/>
        </authorList>
    </citation>
    <scope>NUCLEOTIDE SEQUENCE [LARGE SCALE GENOMIC DNA]</scope>
    <source>
        <strain evidence="3">Shaxun</strain>
        <tissue evidence="3">Muscle</tissue>
    </source>
</reference>
<evidence type="ECO:0000313" key="3">
    <source>
        <dbReference type="EMBL" id="PIK43612.1"/>
    </source>
</evidence>
<organism evidence="3 4">
    <name type="scientific">Stichopus japonicus</name>
    <name type="common">Sea cucumber</name>
    <dbReference type="NCBI Taxonomy" id="307972"/>
    <lineage>
        <taxon>Eukaryota</taxon>
        <taxon>Metazoa</taxon>
        <taxon>Echinodermata</taxon>
        <taxon>Eleutherozoa</taxon>
        <taxon>Echinozoa</taxon>
        <taxon>Holothuroidea</taxon>
        <taxon>Aspidochirotacea</taxon>
        <taxon>Aspidochirotida</taxon>
        <taxon>Stichopodidae</taxon>
        <taxon>Apostichopus</taxon>
    </lineage>
</organism>
<dbReference type="Proteomes" id="UP000230750">
    <property type="component" value="Unassembled WGS sequence"/>
</dbReference>
<evidence type="ECO:0000259" key="2">
    <source>
        <dbReference type="Pfam" id="PF03407"/>
    </source>
</evidence>